<dbReference type="InterPro" id="IPR011032">
    <property type="entry name" value="GroES-like_sf"/>
</dbReference>
<name>A0A2N3YLR0_9MICO</name>
<dbReference type="PANTHER" id="PTHR43401">
    <property type="entry name" value="L-THREONINE 3-DEHYDROGENASE"/>
    <property type="match status" value="1"/>
</dbReference>
<dbReference type="Proteomes" id="UP000233781">
    <property type="component" value="Unassembled WGS sequence"/>
</dbReference>
<evidence type="ECO:0000313" key="7">
    <source>
        <dbReference type="EMBL" id="PKW27790.1"/>
    </source>
</evidence>
<evidence type="ECO:0000256" key="1">
    <source>
        <dbReference type="ARBA" id="ARBA00001947"/>
    </source>
</evidence>
<dbReference type="SMART" id="SM00829">
    <property type="entry name" value="PKS_ER"/>
    <property type="match status" value="1"/>
</dbReference>
<evidence type="ECO:0000259" key="6">
    <source>
        <dbReference type="SMART" id="SM00829"/>
    </source>
</evidence>
<dbReference type="AlphaFoldDB" id="A0A2N3YLR0"/>
<evidence type="ECO:0000256" key="4">
    <source>
        <dbReference type="ARBA" id="ARBA00023002"/>
    </source>
</evidence>
<keyword evidence="2 5" id="KW-0479">Metal-binding</keyword>
<keyword evidence="4" id="KW-0560">Oxidoreductase</keyword>
<evidence type="ECO:0000256" key="2">
    <source>
        <dbReference type="ARBA" id="ARBA00022723"/>
    </source>
</evidence>
<evidence type="ECO:0000313" key="8">
    <source>
        <dbReference type="Proteomes" id="UP000233781"/>
    </source>
</evidence>
<dbReference type="Pfam" id="PF08240">
    <property type="entry name" value="ADH_N"/>
    <property type="match status" value="1"/>
</dbReference>
<comment type="cofactor">
    <cofactor evidence="1 5">
        <name>Zn(2+)</name>
        <dbReference type="ChEBI" id="CHEBI:29105"/>
    </cofactor>
</comment>
<evidence type="ECO:0000256" key="3">
    <source>
        <dbReference type="ARBA" id="ARBA00022833"/>
    </source>
</evidence>
<gene>
    <name evidence="7" type="ORF">ATL31_2641</name>
</gene>
<keyword evidence="8" id="KW-1185">Reference proteome</keyword>
<reference evidence="7 8" key="1">
    <citation type="submission" date="2017-12" db="EMBL/GenBank/DDBJ databases">
        <title>Sequencing the genomes of 1000 Actinobacteria strains.</title>
        <authorList>
            <person name="Klenk H.-P."/>
        </authorList>
    </citation>
    <scope>NUCLEOTIDE SEQUENCE [LARGE SCALE GENOMIC DNA]</scope>
    <source>
        <strain evidence="7 8">DSM 12806</strain>
    </source>
</reference>
<organism evidence="7 8">
    <name type="scientific">Phycicoccus duodecadis</name>
    <dbReference type="NCBI Taxonomy" id="173053"/>
    <lineage>
        <taxon>Bacteria</taxon>
        <taxon>Bacillati</taxon>
        <taxon>Actinomycetota</taxon>
        <taxon>Actinomycetes</taxon>
        <taxon>Micrococcales</taxon>
        <taxon>Intrasporangiaceae</taxon>
        <taxon>Phycicoccus</taxon>
    </lineage>
</organism>
<dbReference type="InterPro" id="IPR013154">
    <property type="entry name" value="ADH-like_N"/>
</dbReference>
<dbReference type="PANTHER" id="PTHR43401:SF5">
    <property type="entry name" value="ALCOHOL DEHYDROGENASE-RELATED"/>
    <property type="match status" value="1"/>
</dbReference>
<dbReference type="RefSeq" id="WP_101396165.1">
    <property type="nucleotide sequence ID" value="NZ_PJNE01000001.1"/>
</dbReference>
<comment type="caution">
    <text evidence="7">The sequence shown here is derived from an EMBL/GenBank/DDBJ whole genome shotgun (WGS) entry which is preliminary data.</text>
</comment>
<dbReference type="SUPFAM" id="SSF51735">
    <property type="entry name" value="NAD(P)-binding Rossmann-fold domains"/>
    <property type="match status" value="1"/>
</dbReference>
<protein>
    <submittedName>
        <fullName evidence="7">Alcohol dehydrogenase</fullName>
    </submittedName>
</protein>
<dbReference type="InterPro" id="IPR013149">
    <property type="entry name" value="ADH-like_C"/>
</dbReference>
<dbReference type="InterPro" id="IPR002328">
    <property type="entry name" value="ADH_Zn_CS"/>
</dbReference>
<dbReference type="SUPFAM" id="SSF50129">
    <property type="entry name" value="GroES-like"/>
    <property type="match status" value="1"/>
</dbReference>
<comment type="similarity">
    <text evidence="5">Belongs to the zinc-containing alcohol dehydrogenase family.</text>
</comment>
<feature type="domain" description="Enoyl reductase (ER)" evidence="6">
    <location>
        <begin position="10"/>
        <end position="347"/>
    </location>
</feature>
<dbReference type="OrthoDB" id="5295340at2"/>
<dbReference type="PROSITE" id="PS00059">
    <property type="entry name" value="ADH_ZINC"/>
    <property type="match status" value="1"/>
</dbReference>
<dbReference type="Gene3D" id="3.90.180.10">
    <property type="entry name" value="Medium-chain alcohol dehydrogenases, catalytic domain"/>
    <property type="match status" value="1"/>
</dbReference>
<evidence type="ECO:0000256" key="5">
    <source>
        <dbReference type="RuleBase" id="RU361277"/>
    </source>
</evidence>
<dbReference type="GO" id="GO:0008270">
    <property type="term" value="F:zinc ion binding"/>
    <property type="evidence" value="ECO:0007669"/>
    <property type="project" value="InterPro"/>
</dbReference>
<keyword evidence="3 5" id="KW-0862">Zinc</keyword>
<dbReference type="EMBL" id="PJNE01000001">
    <property type="protein sequence ID" value="PKW27790.1"/>
    <property type="molecule type" value="Genomic_DNA"/>
</dbReference>
<dbReference type="InterPro" id="IPR020843">
    <property type="entry name" value="ER"/>
</dbReference>
<dbReference type="InterPro" id="IPR036291">
    <property type="entry name" value="NAD(P)-bd_dom_sf"/>
</dbReference>
<proteinExistence type="inferred from homology"/>
<dbReference type="GO" id="GO:0016491">
    <property type="term" value="F:oxidoreductase activity"/>
    <property type="evidence" value="ECO:0007669"/>
    <property type="project" value="UniProtKB-KW"/>
</dbReference>
<dbReference type="Pfam" id="PF00107">
    <property type="entry name" value="ADH_zinc_N"/>
    <property type="match status" value="1"/>
</dbReference>
<dbReference type="InterPro" id="IPR050129">
    <property type="entry name" value="Zn_alcohol_dh"/>
</dbReference>
<accession>A0A2N3YLR0</accession>
<sequence length="351" mass="35326">MRALVYDAFGATPHVTQRPDPVAGPGDAVVRVVRTGLCRSDWHGWMGHDPDIATFPHVPGHELAGVVESVGAGVDAGWVGRAVTAPFVFACGACPTCAAGDGQVCPHQRQPGFTDPGSFAELVAVRAAGTNLVALPDSVPPATAAGLGCRVATAHRAVVARGRVGAGECVLVLGCGGVGLAAVQVAAARGARVCAVDVDATSREHALAAGAETTLDGSVREDDLVAAVADWSGGGAHLAVDAVGSPATARAGILALRRRGRHVQVGLLPPSAGRADIPMERVIGWELDVLGSHGMAAADYPALLADVAAGHLDLGRLTAAGEPVGLEEAGRLLTTLGTTASRGMVLVDPTR</sequence>